<name>A0A267EJB0_9PLAT</name>
<dbReference type="EMBL" id="NIVC01000608">
    <property type="protein sequence ID" value="PAA79910.1"/>
    <property type="molecule type" value="Genomic_DNA"/>
</dbReference>
<gene>
    <name evidence="3" type="ORF">BOX15_Mlig007052g1</name>
    <name evidence="2" type="ORF">BOX15_Mlig007052g2</name>
    <name evidence="4" type="ORF">BOX15_Mlig007052g3</name>
</gene>
<organism evidence="2 5">
    <name type="scientific">Macrostomum lignano</name>
    <dbReference type="NCBI Taxonomy" id="282301"/>
    <lineage>
        <taxon>Eukaryota</taxon>
        <taxon>Metazoa</taxon>
        <taxon>Spiralia</taxon>
        <taxon>Lophotrochozoa</taxon>
        <taxon>Platyhelminthes</taxon>
        <taxon>Rhabditophora</taxon>
        <taxon>Macrostomorpha</taxon>
        <taxon>Macrostomida</taxon>
        <taxon>Macrostomidae</taxon>
        <taxon>Macrostomum</taxon>
    </lineage>
</organism>
<evidence type="ECO:0000313" key="4">
    <source>
        <dbReference type="EMBL" id="PAA79910.1"/>
    </source>
</evidence>
<reference evidence="2 5" key="1">
    <citation type="submission" date="2017-06" db="EMBL/GenBank/DDBJ databases">
        <title>A platform for efficient transgenesis in Macrostomum lignano, a flatworm model organism for stem cell research.</title>
        <authorList>
            <person name="Berezikov E."/>
        </authorList>
    </citation>
    <scope>NUCLEOTIDE SEQUENCE [LARGE SCALE GENOMIC DNA]</scope>
    <source>
        <strain evidence="2">DV1</strain>
        <tissue evidence="2">Whole organism</tissue>
    </source>
</reference>
<proteinExistence type="predicted"/>
<dbReference type="EMBL" id="NIVC01002002">
    <property type="protein sequence ID" value="PAA61721.1"/>
    <property type="molecule type" value="Genomic_DNA"/>
</dbReference>
<sequence length="212" mass="21875">MQSSHFCRGDQKQQQQQQPPHKNSGAGCALDEAAASGSVRNCCSCQPAVPQHRQPVPAACSSWTSAAPPTGQRAAGSRWRPAIAENIGGNNGGFAQPRLGRVLFSAPTGATTGAAPAASSACRPGQQCDCSQAPVCAPLPTDPSVAGRAGVAQQALLGLYGPPEHMRHHSGLVALHPTEKKFGYIVPLCVCSCGQFVQGRNGVLLKCRAMLG</sequence>
<dbReference type="EMBL" id="NIVC01002016">
    <property type="protein sequence ID" value="PAA61588.1"/>
    <property type="molecule type" value="Genomic_DNA"/>
</dbReference>
<evidence type="ECO:0000313" key="2">
    <source>
        <dbReference type="EMBL" id="PAA61588.1"/>
    </source>
</evidence>
<comment type="caution">
    <text evidence="2">The sequence shown here is derived from an EMBL/GenBank/DDBJ whole genome shotgun (WGS) entry which is preliminary data.</text>
</comment>
<evidence type="ECO:0000313" key="5">
    <source>
        <dbReference type="Proteomes" id="UP000215902"/>
    </source>
</evidence>
<feature type="region of interest" description="Disordered" evidence="1">
    <location>
        <begin position="1"/>
        <end position="28"/>
    </location>
</feature>
<accession>A0A267EJB0</accession>
<dbReference type="Proteomes" id="UP000215902">
    <property type="component" value="Unassembled WGS sequence"/>
</dbReference>
<protein>
    <submittedName>
        <fullName evidence="2">Uncharacterized protein</fullName>
    </submittedName>
</protein>
<evidence type="ECO:0000313" key="3">
    <source>
        <dbReference type="EMBL" id="PAA61721.1"/>
    </source>
</evidence>
<evidence type="ECO:0000256" key="1">
    <source>
        <dbReference type="SAM" id="MobiDB-lite"/>
    </source>
</evidence>
<dbReference type="AlphaFoldDB" id="A0A267EJB0"/>
<keyword evidence="5" id="KW-1185">Reference proteome</keyword>